<dbReference type="InterPro" id="IPR011004">
    <property type="entry name" value="Trimer_LpxA-like_sf"/>
</dbReference>
<sequence length="196" mass="22322">MKNKIRLDLYNQDWYTRGRNSIVVLLWWFIQGSVFKYSIHNMYGWRRFLLRLFGAKIGKNVQVRASARFTYPWKVVIEDYSWIGDNAELYSLDAIHVGKHCVISQNSYLCTGTHDIHDPHFGLITKPIHIKDGAWVASDSFIYPGVTIGEMSVVAARSTVIKDIPMNEVHAGAPAKYLKQRFEAASLLALDTISAS</sequence>
<accession>A0A6G4A0I2</accession>
<dbReference type="PROSITE" id="PS00101">
    <property type="entry name" value="HEXAPEP_TRANSFERASES"/>
    <property type="match status" value="1"/>
</dbReference>
<dbReference type="Gene3D" id="2.160.10.10">
    <property type="entry name" value="Hexapeptide repeat proteins"/>
    <property type="match status" value="1"/>
</dbReference>
<evidence type="ECO:0000256" key="4">
    <source>
        <dbReference type="SAM" id="Phobius"/>
    </source>
</evidence>
<evidence type="ECO:0000313" key="5">
    <source>
        <dbReference type="EMBL" id="NEW07157.1"/>
    </source>
</evidence>
<feature type="transmembrane region" description="Helical" evidence="4">
    <location>
        <begin position="20"/>
        <end position="39"/>
    </location>
</feature>
<evidence type="ECO:0000256" key="3">
    <source>
        <dbReference type="ARBA" id="ARBA00022737"/>
    </source>
</evidence>
<dbReference type="GO" id="GO:0008374">
    <property type="term" value="F:O-acyltransferase activity"/>
    <property type="evidence" value="ECO:0007669"/>
    <property type="project" value="TreeGrafter"/>
</dbReference>
<keyword evidence="2 5" id="KW-0808">Transferase</keyword>
<dbReference type="EMBL" id="JAAIKC010000004">
    <property type="protein sequence ID" value="NEW07157.1"/>
    <property type="molecule type" value="Genomic_DNA"/>
</dbReference>
<dbReference type="GO" id="GO:0005829">
    <property type="term" value="C:cytosol"/>
    <property type="evidence" value="ECO:0007669"/>
    <property type="project" value="TreeGrafter"/>
</dbReference>
<dbReference type="PANTHER" id="PTHR23416:SF23">
    <property type="entry name" value="ACETYLTRANSFERASE C18B11.09C-RELATED"/>
    <property type="match status" value="1"/>
</dbReference>
<reference evidence="5" key="1">
    <citation type="submission" date="2020-02" db="EMBL/GenBank/DDBJ databases">
        <authorList>
            <person name="Shen X.-R."/>
            <person name="Zhang Y.-X."/>
        </authorList>
    </citation>
    <scope>NUCLEOTIDE SEQUENCE</scope>
    <source>
        <strain evidence="5">SYP-B3998</strain>
    </source>
</reference>
<name>A0A6G4A0I2_9BACL</name>
<gene>
    <name evidence="5" type="primary">wcaF</name>
    <name evidence="5" type="ORF">GK047_14205</name>
</gene>
<proteinExistence type="inferred from homology"/>
<keyword evidence="3" id="KW-0677">Repeat</keyword>
<dbReference type="InterPro" id="IPR018357">
    <property type="entry name" value="Hexapep_transf_CS"/>
</dbReference>
<keyword evidence="4" id="KW-0812">Transmembrane</keyword>
<keyword evidence="4" id="KW-1133">Transmembrane helix</keyword>
<evidence type="ECO:0000256" key="2">
    <source>
        <dbReference type="ARBA" id="ARBA00022679"/>
    </source>
</evidence>
<dbReference type="InterPro" id="IPR051159">
    <property type="entry name" value="Hexapeptide_acetyltransf"/>
</dbReference>
<evidence type="ECO:0000256" key="1">
    <source>
        <dbReference type="ARBA" id="ARBA00007274"/>
    </source>
</evidence>
<dbReference type="SUPFAM" id="SSF51161">
    <property type="entry name" value="Trimeric LpxA-like enzymes"/>
    <property type="match status" value="1"/>
</dbReference>
<organism evidence="5">
    <name type="scientific">Paenibacillus sp. SYP-B3998</name>
    <dbReference type="NCBI Taxonomy" id="2678564"/>
    <lineage>
        <taxon>Bacteria</taxon>
        <taxon>Bacillati</taxon>
        <taxon>Bacillota</taxon>
        <taxon>Bacilli</taxon>
        <taxon>Bacillales</taxon>
        <taxon>Paenibacillaceae</taxon>
        <taxon>Paenibacillus</taxon>
    </lineage>
</organism>
<protein>
    <submittedName>
        <fullName evidence="5">Colanic acid biosynthesis acetyltransferase WcaF</fullName>
    </submittedName>
</protein>
<dbReference type="RefSeq" id="WP_163947546.1">
    <property type="nucleotide sequence ID" value="NZ_JAAIKC010000004.1"/>
</dbReference>
<comment type="caution">
    <text evidence="5">The sequence shown here is derived from an EMBL/GenBank/DDBJ whole genome shotgun (WGS) entry which is preliminary data.</text>
</comment>
<keyword evidence="4" id="KW-0472">Membrane</keyword>
<dbReference type="NCBIfam" id="NF007797">
    <property type="entry name" value="PRK10502.1"/>
    <property type="match status" value="1"/>
</dbReference>
<dbReference type="PANTHER" id="PTHR23416">
    <property type="entry name" value="SIALIC ACID SYNTHASE-RELATED"/>
    <property type="match status" value="1"/>
</dbReference>
<dbReference type="AlphaFoldDB" id="A0A6G4A0I2"/>
<comment type="similarity">
    <text evidence="1">Belongs to the transferase hexapeptide repeat family.</text>
</comment>
<dbReference type="CDD" id="cd05825">
    <property type="entry name" value="LbH_wcaF_like"/>
    <property type="match status" value="1"/>
</dbReference>